<feature type="region of interest" description="Disordered" evidence="1">
    <location>
        <begin position="1"/>
        <end position="104"/>
    </location>
</feature>
<evidence type="ECO:0000256" key="1">
    <source>
        <dbReference type="SAM" id="MobiDB-lite"/>
    </source>
</evidence>
<feature type="compositionally biased region" description="Basic and acidic residues" evidence="1">
    <location>
        <begin position="23"/>
        <end position="52"/>
    </location>
</feature>
<feature type="non-terminal residue" evidence="2">
    <location>
        <position position="1"/>
    </location>
</feature>
<dbReference type="AlphaFoldDB" id="A0A6J4PHH3"/>
<feature type="region of interest" description="Disordered" evidence="1">
    <location>
        <begin position="211"/>
        <end position="394"/>
    </location>
</feature>
<sequence length="394" mass="43601">VDGGGQRGRGQEGLQGPQPPRALGRDVDGGPRRLQRDAGVSEDRAGARRLERAGGAPHHRLHAAGNRVDAGARRSLRPARAEEDPGPSTPALRDSRRRLRPRPKLRTSACLALLSGDGGRRARDAERHRDRGYLRRARALGGPRLQLERPLRRHRELPGHRRRARDVRVVLPIRAAARRNSDRHPGGLLAAQPGAAQRAGPLGVLRERVVAPARQGGGRPRRGLAADVRHPVRAAALVPPDPDERPLRRAGVRDRGRPLGRLPDDRPGLLPTGPPDGPLLGEDAAPVRLLALRCRPRPRRRDADVAPTLDPPGPLRRRPGHQPPERLLPAQRPRPEREPRGFYGDQRHGAAHRPDGRTAPHGLLRRHPRRNRRVPRDRRHSPRRLRASPRLGPL</sequence>
<protein>
    <submittedName>
        <fullName evidence="2">Uncharacterized MFS-type transporter</fullName>
    </submittedName>
</protein>
<dbReference type="EMBL" id="CADCUT010000131">
    <property type="protein sequence ID" value="CAA9414847.1"/>
    <property type="molecule type" value="Genomic_DNA"/>
</dbReference>
<evidence type="ECO:0000313" key="2">
    <source>
        <dbReference type="EMBL" id="CAA9414847.1"/>
    </source>
</evidence>
<name>A0A6J4PHH3_9ACTN</name>
<feature type="non-terminal residue" evidence="2">
    <location>
        <position position="394"/>
    </location>
</feature>
<feature type="compositionally biased region" description="Basic and acidic residues" evidence="1">
    <location>
        <begin position="242"/>
        <end position="267"/>
    </location>
</feature>
<gene>
    <name evidence="2" type="ORF">AVDCRST_MAG03-2131</name>
</gene>
<accession>A0A6J4PHH3</accession>
<feature type="compositionally biased region" description="Gly residues" evidence="1">
    <location>
        <begin position="1"/>
        <end position="13"/>
    </location>
</feature>
<feature type="compositionally biased region" description="Basic residues" evidence="1">
    <location>
        <begin position="95"/>
        <end position="104"/>
    </location>
</feature>
<feature type="compositionally biased region" description="Basic and acidic residues" evidence="1">
    <location>
        <begin position="333"/>
        <end position="358"/>
    </location>
</feature>
<feature type="compositionally biased region" description="Low complexity" evidence="1">
    <location>
        <begin position="278"/>
        <end position="293"/>
    </location>
</feature>
<proteinExistence type="predicted"/>
<organism evidence="2">
    <name type="scientific">uncultured Rubrobacteraceae bacterium</name>
    <dbReference type="NCBI Taxonomy" id="349277"/>
    <lineage>
        <taxon>Bacteria</taxon>
        <taxon>Bacillati</taxon>
        <taxon>Actinomycetota</taxon>
        <taxon>Rubrobacteria</taxon>
        <taxon>Rubrobacterales</taxon>
        <taxon>Rubrobacteraceae</taxon>
        <taxon>environmental samples</taxon>
    </lineage>
</organism>
<reference evidence="2" key="1">
    <citation type="submission" date="2020-02" db="EMBL/GenBank/DDBJ databases">
        <authorList>
            <person name="Meier V. D."/>
        </authorList>
    </citation>
    <scope>NUCLEOTIDE SEQUENCE</scope>
    <source>
        <strain evidence="2">AVDCRST_MAG03</strain>
    </source>
</reference>
<feature type="compositionally biased region" description="Basic residues" evidence="1">
    <location>
        <begin position="363"/>
        <end position="387"/>
    </location>
</feature>